<accession>A0ABS8EKB0</accession>
<name>A0ABS8EKB0_9FLAO</name>
<dbReference type="EMBL" id="JAFMPT010000002">
    <property type="protein sequence ID" value="MCC1483452.1"/>
    <property type="molecule type" value="Genomic_DNA"/>
</dbReference>
<evidence type="ECO:0000313" key="1">
    <source>
        <dbReference type="EMBL" id="MCC1483452.1"/>
    </source>
</evidence>
<dbReference type="RefSeq" id="WP_227475899.1">
    <property type="nucleotide sequence ID" value="NZ_JAFMPT010000002.1"/>
</dbReference>
<dbReference type="Proteomes" id="UP000778797">
    <property type="component" value="Unassembled WGS sequence"/>
</dbReference>
<reference evidence="2" key="2">
    <citation type="submission" date="2023-07" db="EMBL/GenBank/DDBJ databases">
        <title>Genome of Winogradskyella sp. E313.</title>
        <authorList>
            <person name="Zhou Y."/>
        </authorList>
    </citation>
    <scope>NUCLEOTIDE SEQUENCE [LARGE SCALE GENOMIC DNA]</scope>
    <source>
        <strain evidence="2">E313</strain>
    </source>
</reference>
<protein>
    <recommendedName>
        <fullName evidence="3">Outer membrane protein beta-barrel domain-containing protein</fullName>
    </recommendedName>
</protein>
<comment type="caution">
    <text evidence="1">The sequence shown here is derived from an EMBL/GenBank/DDBJ whole genome shotgun (WGS) entry which is preliminary data.</text>
</comment>
<keyword evidence="2" id="KW-1185">Reference proteome</keyword>
<proteinExistence type="predicted"/>
<evidence type="ECO:0000313" key="2">
    <source>
        <dbReference type="Proteomes" id="UP000778797"/>
    </source>
</evidence>
<organism evidence="1 2">
    <name type="scientific">Winogradskyella immobilis</name>
    <dbReference type="NCBI Taxonomy" id="2816852"/>
    <lineage>
        <taxon>Bacteria</taxon>
        <taxon>Pseudomonadati</taxon>
        <taxon>Bacteroidota</taxon>
        <taxon>Flavobacteriia</taxon>
        <taxon>Flavobacteriales</taxon>
        <taxon>Flavobacteriaceae</taxon>
        <taxon>Winogradskyella</taxon>
    </lineage>
</organism>
<sequence>MKNTTTNLLVVFILLFVTFSNAQRYRIQNGIGVYGGITQFDISTDDFVTNSGSGWQGGLAATVDLPHRWYNVSYNIQLSENKLDFSAAPTSGGVNEFVEHKIFTAQVALIGHLKLIKNYLTIDAGPMVQYNSQLDINDESKENYILEGFTDLTLDDIEEISQVHVNGAVGVTAGIDNFKVRAQYIYGLTNIFNNLNKSNQSAGSGTDFKGNQTMLVFSAMFIF</sequence>
<reference evidence="2" key="1">
    <citation type="submission" date="2021-03" db="EMBL/GenBank/DDBJ databases">
        <title>Genome of Cognatishimia sp. F0-27.</title>
        <authorList>
            <person name="Ping X."/>
        </authorList>
    </citation>
    <scope>NUCLEOTIDE SEQUENCE [LARGE SCALE GENOMIC DNA]</scope>
    <source>
        <strain evidence="2">E313</strain>
    </source>
</reference>
<gene>
    <name evidence="1" type="ORF">J1C55_02520</name>
</gene>
<evidence type="ECO:0008006" key="3">
    <source>
        <dbReference type="Google" id="ProtNLM"/>
    </source>
</evidence>